<evidence type="ECO:0000313" key="2">
    <source>
        <dbReference type="EMBL" id="CAF05701.1"/>
    </source>
</evidence>
<evidence type="ECO:0000256" key="1">
    <source>
        <dbReference type="SAM" id="Phobius"/>
    </source>
</evidence>
<feature type="transmembrane region" description="Helical" evidence="1">
    <location>
        <begin position="48"/>
        <end position="67"/>
    </location>
</feature>
<accession>Q705E0</accession>
<protein>
    <submittedName>
        <fullName evidence="2">Y protein</fullName>
    </submittedName>
</protein>
<reference evidence="2 3" key="1">
    <citation type="journal article" date="2001" name="Virology">
        <title>Relationships between 80 human papillomavirus genotypes and different grades of cervical intraepithelial neoplasia: association and causality.</title>
        <authorList>
            <person name="Matsukura T.T."/>
            <person name="Sugase M."/>
        </authorList>
    </citation>
    <scope>NUCLEOTIDE SEQUENCE [LARGE SCALE GENOMIC DNA]</scope>
</reference>
<name>Q705E0_9PAPI</name>
<proteinExistence type="predicted"/>
<feature type="transmembrane region" description="Helical" evidence="1">
    <location>
        <begin position="79"/>
        <end position="104"/>
    </location>
</feature>
<dbReference type="EMBL" id="AJ620209">
    <property type="protein sequence ID" value="CAF05701.1"/>
    <property type="molecule type" value="Genomic_DNA"/>
</dbReference>
<keyword evidence="1" id="KW-0472">Membrane</keyword>
<organism evidence="2 3">
    <name type="scientific">human papillomavirus 81</name>
    <dbReference type="NCBI Taxonomy" id="333771"/>
    <lineage>
        <taxon>Viruses</taxon>
        <taxon>Monodnaviria</taxon>
        <taxon>Shotokuvirae</taxon>
        <taxon>Cossaviricota</taxon>
        <taxon>Papovaviricetes</taxon>
        <taxon>Zurhausenvirales</taxon>
        <taxon>Papillomaviridae</taxon>
        <taxon>Firstpapillomavirinae</taxon>
        <taxon>Alphapapillomavirus</taxon>
        <taxon>Alphapapillomavirus 3</taxon>
    </lineage>
</organism>
<gene>
    <name evidence="2" type="primary">Y</name>
</gene>
<feature type="transmembrane region" description="Helical" evidence="1">
    <location>
        <begin position="7"/>
        <end position="36"/>
    </location>
</feature>
<keyword evidence="1" id="KW-0812">Transmembrane</keyword>
<sequence>MLVCAVCLCVCICIVLCCLYYMCFVCCVVFICVLYACCPFAPTLLFVYLWNVCVVYTLLNCVSHYVACPVHPVSKCVCVCLCVCTPCTLCISLPLLAVVPPFYIPPF</sequence>
<evidence type="ECO:0000313" key="3">
    <source>
        <dbReference type="Proteomes" id="UP000171635"/>
    </source>
</evidence>
<dbReference type="Proteomes" id="UP000171635">
    <property type="component" value="Segment"/>
</dbReference>
<keyword evidence="1" id="KW-1133">Transmembrane helix</keyword>